<sequence>MAPTRLSGRDAEPPKLRRIPQLQGESNYRDWESALFFVLTFHGIKRYVPDGVEEEEGEDDDDDNEDEDEKGRVWRERMWEYSLVREYIDSRFVDRLECYGLKFGKDEEYHPKKLYDTIVKCIGPRAKQQQLATEKLVDEWLAKRC</sequence>
<evidence type="ECO:0000256" key="1">
    <source>
        <dbReference type="SAM" id="MobiDB-lite"/>
    </source>
</evidence>
<evidence type="ECO:0000313" key="3">
    <source>
        <dbReference type="Proteomes" id="UP000433876"/>
    </source>
</evidence>
<feature type="compositionally biased region" description="Acidic residues" evidence="1">
    <location>
        <begin position="51"/>
        <end position="68"/>
    </location>
</feature>
<gene>
    <name evidence="2" type="ORF">SMACR_01208</name>
</gene>
<evidence type="ECO:0000313" key="2">
    <source>
        <dbReference type="EMBL" id="KAA8630379.1"/>
    </source>
</evidence>
<organism evidence="2 3">
    <name type="scientific">Sordaria macrospora</name>
    <dbReference type="NCBI Taxonomy" id="5147"/>
    <lineage>
        <taxon>Eukaryota</taxon>
        <taxon>Fungi</taxon>
        <taxon>Dikarya</taxon>
        <taxon>Ascomycota</taxon>
        <taxon>Pezizomycotina</taxon>
        <taxon>Sordariomycetes</taxon>
        <taxon>Sordariomycetidae</taxon>
        <taxon>Sordariales</taxon>
        <taxon>Sordariaceae</taxon>
        <taxon>Sordaria</taxon>
    </lineage>
</organism>
<accession>A0A8S8ZLK4</accession>
<name>A0A8S8ZLK4_SORMA</name>
<reference evidence="2 3" key="1">
    <citation type="submission" date="2017-07" db="EMBL/GenBank/DDBJ databases">
        <title>Genome sequence of the Sordaria macrospora wild type strain R19027.</title>
        <authorList>
            <person name="Nowrousian M."/>
            <person name="Teichert I."/>
            <person name="Kueck U."/>
        </authorList>
    </citation>
    <scope>NUCLEOTIDE SEQUENCE [LARGE SCALE GENOMIC DNA]</scope>
    <source>
        <strain evidence="2 3">R19027</strain>
        <tissue evidence="2">Mycelium</tissue>
    </source>
</reference>
<protein>
    <submittedName>
        <fullName evidence="2">Uncharacterized protein</fullName>
    </submittedName>
</protein>
<dbReference type="AlphaFoldDB" id="A0A8S8ZLK4"/>
<comment type="caution">
    <text evidence="2">The sequence shown here is derived from an EMBL/GenBank/DDBJ whole genome shotgun (WGS) entry which is preliminary data.</text>
</comment>
<feature type="region of interest" description="Disordered" evidence="1">
    <location>
        <begin position="50"/>
        <end position="70"/>
    </location>
</feature>
<dbReference type="VEuPathDB" id="FungiDB:SMAC_01208"/>
<dbReference type="Proteomes" id="UP000433876">
    <property type="component" value="Unassembled WGS sequence"/>
</dbReference>
<dbReference type="EMBL" id="NMPR01000105">
    <property type="protein sequence ID" value="KAA8630379.1"/>
    <property type="molecule type" value="Genomic_DNA"/>
</dbReference>
<proteinExistence type="predicted"/>
<feature type="region of interest" description="Disordered" evidence="1">
    <location>
        <begin position="1"/>
        <end position="22"/>
    </location>
</feature>